<feature type="region of interest" description="Disordered" evidence="2">
    <location>
        <begin position="599"/>
        <end position="636"/>
    </location>
</feature>
<feature type="compositionally biased region" description="Basic and acidic residues" evidence="2">
    <location>
        <begin position="249"/>
        <end position="259"/>
    </location>
</feature>
<evidence type="ECO:0000313" key="3">
    <source>
        <dbReference type="EMBL" id="KAJ4495728.1"/>
    </source>
</evidence>
<feature type="compositionally biased region" description="Low complexity" evidence="2">
    <location>
        <begin position="348"/>
        <end position="357"/>
    </location>
</feature>
<accession>A0A9W9E213</accession>
<sequence length="991" mass="106549">MRILNEMDVDVLIQPGAQPRTSKSPVLLPVTSPANGKPKSPPADLEALPSLPSPNSTAHPASALASMLTDAFVQIESLKETLKKEKSRADHFEVLARDYKDLLGEGTRPDAERNQTENAKGDDKNDIPMDISRSKDPASQLTAAAEKIRQLRESLTAAEEVRDEEMARRILITDLWAQLNQYIERLESTGKDARIGFDRIVKSGGGTIRDTSSIFKDIPQLAEGDLMRVDRNYNANGVLQPLASTYSSRRHDYPREERHGTRRPRSGSMDAYAYSLGPNHKRVRYQDEHPHHHPSSNVVSPTYYQPSPHSQHPPPPGSNHPLSPTSHIQQHQHTILQNMPYAQPPPLAAASSSSGSGSRHRDRRHTDSAAMHAPEQQSNVYPVPGPPGYDHSYRPQDHPRAYREDKQRRRRDRSRSYSRGRSPSHGSEGSMDLDEMLLATTGDEQHLQANGNGLPGPPPQVLVAGRGKGRPLSSHGGLVYDPRDGSQYVPQPSQYPLSPHAQHLSAHHSSQHLGGPPPPPHVIQYGQNPQPGPPSGRQSPPFNTSSRPSSSRRVLRSEPTLRDDLDRREGSLSQSTAPGQVQYQTHVFAPVQTGAPVKKSKFNNASGNASTANVAEESQAKSPAPNPAPVAATSSTSSLPLASVNLAPATSPFPPTNEQGQRICRQCGMPGRYKEGKCVEKWGPGPMGPGTVCDRCRKKMKRVERRGTIEQAQLLAAQQAQNRSQTNIGSASSYGSFPTPQRENSSAKLHRTDTVIIESGRHAFEEPTISSIRSTSNARIVTSSPFNKSSKSGSRPTSKAASRAGSIVDGSKGSRRSSPVPSSRSNLGTSMTMHASRNHASNASVHSNGSGSGMDIDADADGDAEADLDDAEAEVEGDIAALVDQAAPSPLRPRPGSKPRNDEDVDIAALAGVDDDPDDYDSPATTHALRRQQAVRAAGGVMSAYGVSVPGKAAGEVTSGPSVDAELDILEAVDAAEANSASSSSLKVEDS</sequence>
<feature type="compositionally biased region" description="Low complexity" evidence="2">
    <location>
        <begin position="816"/>
        <end position="825"/>
    </location>
</feature>
<keyword evidence="1" id="KW-0175">Coiled coil</keyword>
<evidence type="ECO:0000313" key="4">
    <source>
        <dbReference type="Proteomes" id="UP001150238"/>
    </source>
</evidence>
<feature type="compositionally biased region" description="Polar residues" evidence="2">
    <location>
        <begin position="826"/>
        <end position="849"/>
    </location>
</feature>
<dbReference type="AlphaFoldDB" id="A0A9W9E213"/>
<dbReference type="Proteomes" id="UP001150238">
    <property type="component" value="Unassembled WGS sequence"/>
</dbReference>
<feature type="compositionally biased region" description="Acidic residues" evidence="2">
    <location>
        <begin position="856"/>
        <end position="877"/>
    </location>
</feature>
<name>A0A9W9E213_9AGAR</name>
<feature type="compositionally biased region" description="Polar residues" evidence="2">
    <location>
        <begin position="602"/>
        <end position="613"/>
    </location>
</feature>
<feature type="region of interest" description="Disordered" evidence="2">
    <location>
        <begin position="782"/>
        <end position="904"/>
    </location>
</feature>
<feature type="region of interest" description="Disordered" evidence="2">
    <location>
        <begin position="446"/>
        <end position="583"/>
    </location>
</feature>
<feature type="compositionally biased region" description="Low complexity" evidence="2">
    <location>
        <begin position="783"/>
        <end position="794"/>
    </location>
</feature>
<feature type="region of interest" description="Disordered" evidence="2">
    <location>
        <begin position="104"/>
        <end position="140"/>
    </location>
</feature>
<feature type="coiled-coil region" evidence="1">
    <location>
        <begin position="141"/>
        <end position="168"/>
    </location>
</feature>
<feature type="region of interest" description="Disordered" evidence="2">
    <location>
        <begin position="15"/>
        <end position="60"/>
    </location>
</feature>
<reference evidence="3" key="2">
    <citation type="journal article" date="2023" name="Proc. Natl. Acad. Sci. U.S.A.">
        <title>A global phylogenomic analysis of the shiitake genus Lentinula.</title>
        <authorList>
            <person name="Sierra-Patev S."/>
            <person name="Min B."/>
            <person name="Naranjo-Ortiz M."/>
            <person name="Looney B."/>
            <person name="Konkel Z."/>
            <person name="Slot J.C."/>
            <person name="Sakamoto Y."/>
            <person name="Steenwyk J.L."/>
            <person name="Rokas A."/>
            <person name="Carro J."/>
            <person name="Camarero S."/>
            <person name="Ferreira P."/>
            <person name="Molpeceres G."/>
            <person name="Ruiz-Duenas F.J."/>
            <person name="Serrano A."/>
            <person name="Henrissat B."/>
            <person name="Drula E."/>
            <person name="Hughes K.W."/>
            <person name="Mata J.L."/>
            <person name="Ishikawa N.K."/>
            <person name="Vargas-Isla R."/>
            <person name="Ushijima S."/>
            <person name="Smith C.A."/>
            <person name="Donoghue J."/>
            <person name="Ahrendt S."/>
            <person name="Andreopoulos W."/>
            <person name="He G."/>
            <person name="LaButti K."/>
            <person name="Lipzen A."/>
            <person name="Ng V."/>
            <person name="Riley R."/>
            <person name="Sandor L."/>
            <person name="Barry K."/>
            <person name="Martinez A.T."/>
            <person name="Xiao Y."/>
            <person name="Gibbons J.G."/>
            <person name="Terashima K."/>
            <person name="Grigoriev I.V."/>
            <person name="Hibbett D."/>
        </authorList>
    </citation>
    <scope>NUCLEOTIDE SEQUENCE</scope>
    <source>
        <strain evidence="3">Sp2 HRB7682 ss15</strain>
    </source>
</reference>
<feature type="compositionally biased region" description="Polar residues" evidence="2">
    <location>
        <begin position="325"/>
        <end position="337"/>
    </location>
</feature>
<protein>
    <submittedName>
        <fullName evidence="3">Uncharacterized protein</fullName>
    </submittedName>
</protein>
<evidence type="ECO:0000256" key="1">
    <source>
        <dbReference type="SAM" id="Coils"/>
    </source>
</evidence>
<evidence type="ECO:0000256" key="2">
    <source>
        <dbReference type="SAM" id="MobiDB-lite"/>
    </source>
</evidence>
<feature type="region of interest" description="Disordered" evidence="2">
    <location>
        <begin position="716"/>
        <end position="750"/>
    </location>
</feature>
<dbReference type="EMBL" id="JANVFS010000001">
    <property type="protein sequence ID" value="KAJ4495728.1"/>
    <property type="molecule type" value="Genomic_DNA"/>
</dbReference>
<reference evidence="3" key="1">
    <citation type="submission" date="2022-08" db="EMBL/GenBank/DDBJ databases">
        <authorList>
            <consortium name="DOE Joint Genome Institute"/>
            <person name="Min B."/>
            <person name="Riley R."/>
            <person name="Sierra-Patev S."/>
            <person name="Naranjo-Ortiz M."/>
            <person name="Looney B."/>
            <person name="Konkel Z."/>
            <person name="Slot J.C."/>
            <person name="Sakamoto Y."/>
            <person name="Steenwyk J.L."/>
            <person name="Rokas A."/>
            <person name="Carro J."/>
            <person name="Camarero S."/>
            <person name="Ferreira P."/>
            <person name="Molpeceres G."/>
            <person name="Ruiz-Duenas F.J."/>
            <person name="Serrano A."/>
            <person name="Henrissat B."/>
            <person name="Drula E."/>
            <person name="Hughes K.W."/>
            <person name="Mata J.L."/>
            <person name="Ishikawa N.K."/>
            <person name="Vargas-Isla R."/>
            <person name="Ushijima S."/>
            <person name="Smith C.A."/>
            <person name="Ahrendt S."/>
            <person name="Andreopoulos W."/>
            <person name="He G."/>
            <person name="Labutti K."/>
            <person name="Lipzen A."/>
            <person name="Ng V."/>
            <person name="Sandor L."/>
            <person name="Barry K."/>
            <person name="Martinez A.T."/>
            <person name="Xiao Y."/>
            <person name="Gibbons J.G."/>
            <person name="Terashima K."/>
            <person name="Hibbett D.S."/>
            <person name="Grigoriev I.V."/>
        </authorList>
    </citation>
    <scope>NUCLEOTIDE SEQUENCE</scope>
    <source>
        <strain evidence="3">Sp2 HRB7682 ss15</strain>
    </source>
</reference>
<feature type="region of interest" description="Disordered" evidence="2">
    <location>
        <begin position="240"/>
        <end position="432"/>
    </location>
</feature>
<organism evidence="3 4">
    <name type="scientific">Lentinula lateritia</name>
    <dbReference type="NCBI Taxonomy" id="40482"/>
    <lineage>
        <taxon>Eukaryota</taxon>
        <taxon>Fungi</taxon>
        <taxon>Dikarya</taxon>
        <taxon>Basidiomycota</taxon>
        <taxon>Agaricomycotina</taxon>
        <taxon>Agaricomycetes</taxon>
        <taxon>Agaricomycetidae</taxon>
        <taxon>Agaricales</taxon>
        <taxon>Marasmiineae</taxon>
        <taxon>Omphalotaceae</taxon>
        <taxon>Lentinula</taxon>
    </lineage>
</organism>
<feature type="compositionally biased region" description="Basic and acidic residues" evidence="2">
    <location>
        <begin position="104"/>
        <end position="136"/>
    </location>
</feature>
<feature type="compositionally biased region" description="Polar residues" evidence="2">
    <location>
        <begin position="722"/>
        <end position="747"/>
    </location>
</feature>
<feature type="compositionally biased region" description="Basic and acidic residues" evidence="2">
    <location>
        <begin position="555"/>
        <end position="570"/>
    </location>
</feature>
<feature type="compositionally biased region" description="Low complexity" evidence="2">
    <location>
        <begin position="535"/>
        <end position="552"/>
    </location>
</feature>
<gene>
    <name evidence="3" type="ORF">C8J55DRAFT_494693</name>
</gene>
<feature type="compositionally biased region" description="Low complexity" evidence="2">
    <location>
        <begin position="295"/>
        <end position="310"/>
    </location>
</feature>
<feature type="compositionally biased region" description="Basic residues" evidence="2">
    <location>
        <begin position="408"/>
        <end position="418"/>
    </location>
</feature>
<feature type="compositionally biased region" description="Basic and acidic residues" evidence="2">
    <location>
        <begin position="391"/>
        <end position="407"/>
    </location>
</feature>
<comment type="caution">
    <text evidence="3">The sequence shown here is derived from an EMBL/GenBank/DDBJ whole genome shotgun (WGS) entry which is preliminary data.</text>
</comment>
<feature type="compositionally biased region" description="Polar residues" evidence="2">
    <location>
        <begin position="571"/>
        <end position="583"/>
    </location>
</feature>
<proteinExistence type="predicted"/>